<evidence type="ECO:0000313" key="1">
    <source>
        <dbReference type="EMBL" id="KIJ39383.1"/>
    </source>
</evidence>
<keyword evidence="2" id="KW-1185">Reference proteome</keyword>
<protein>
    <submittedName>
        <fullName evidence="1">Unplaced genomic scaffold SPHSTscaffold_77, whole genome shotgun sequence</fullName>
    </submittedName>
</protein>
<dbReference type="HOGENOM" id="CLU_1846387_0_0_1"/>
<reference evidence="1 2" key="1">
    <citation type="submission" date="2014-06" db="EMBL/GenBank/DDBJ databases">
        <title>Evolutionary Origins and Diversification of the Mycorrhizal Mutualists.</title>
        <authorList>
            <consortium name="DOE Joint Genome Institute"/>
            <consortium name="Mycorrhizal Genomics Consortium"/>
            <person name="Kohler A."/>
            <person name="Kuo A."/>
            <person name="Nagy L.G."/>
            <person name="Floudas D."/>
            <person name="Copeland A."/>
            <person name="Barry K.W."/>
            <person name="Cichocki N."/>
            <person name="Veneault-Fourrey C."/>
            <person name="LaButti K."/>
            <person name="Lindquist E.A."/>
            <person name="Lipzen A."/>
            <person name="Lundell T."/>
            <person name="Morin E."/>
            <person name="Murat C."/>
            <person name="Riley R."/>
            <person name="Ohm R."/>
            <person name="Sun H."/>
            <person name="Tunlid A."/>
            <person name="Henrissat B."/>
            <person name="Grigoriev I.V."/>
            <person name="Hibbett D.S."/>
            <person name="Martin F."/>
        </authorList>
    </citation>
    <scope>NUCLEOTIDE SEQUENCE [LARGE SCALE GENOMIC DNA]</scope>
    <source>
        <strain evidence="1 2">SS14</strain>
    </source>
</reference>
<proteinExistence type="predicted"/>
<name>A0A0C9U8N5_SPHS4</name>
<organism evidence="1 2">
    <name type="scientific">Sphaerobolus stellatus (strain SS14)</name>
    <dbReference type="NCBI Taxonomy" id="990650"/>
    <lineage>
        <taxon>Eukaryota</taxon>
        <taxon>Fungi</taxon>
        <taxon>Dikarya</taxon>
        <taxon>Basidiomycota</taxon>
        <taxon>Agaricomycotina</taxon>
        <taxon>Agaricomycetes</taxon>
        <taxon>Phallomycetidae</taxon>
        <taxon>Geastrales</taxon>
        <taxon>Sphaerobolaceae</taxon>
        <taxon>Sphaerobolus</taxon>
    </lineage>
</organism>
<dbReference type="EMBL" id="KN837152">
    <property type="protein sequence ID" value="KIJ39383.1"/>
    <property type="molecule type" value="Genomic_DNA"/>
</dbReference>
<dbReference type="Proteomes" id="UP000054279">
    <property type="component" value="Unassembled WGS sequence"/>
</dbReference>
<sequence length="139" mass="15366">MKYAIEHLSTSFCSLASFGIRLLFCTSHARGIPSNSNSVSLASTDMTSGSDDRNVCIVGEAISIMDTYHWWKPEGDSVSDNRVRQPVRRASITRKKDAVSDLRHRYLGLVASQKVGRAGEIQRYGSNIQKVLRSAEGMT</sequence>
<evidence type="ECO:0000313" key="2">
    <source>
        <dbReference type="Proteomes" id="UP000054279"/>
    </source>
</evidence>
<accession>A0A0C9U8N5</accession>
<gene>
    <name evidence="1" type="ORF">M422DRAFT_257700</name>
</gene>
<dbReference type="AlphaFoldDB" id="A0A0C9U8N5"/>